<feature type="transmembrane region" description="Helical" evidence="1">
    <location>
        <begin position="58"/>
        <end position="79"/>
    </location>
</feature>
<dbReference type="RefSeq" id="WP_189095797.1">
    <property type="nucleotide sequence ID" value="NZ_BMND01000002.1"/>
</dbReference>
<organism evidence="2 3">
    <name type="scientific">Streptomyces kronopolitis</name>
    <dbReference type="NCBI Taxonomy" id="1612435"/>
    <lineage>
        <taxon>Bacteria</taxon>
        <taxon>Bacillati</taxon>
        <taxon>Actinomycetota</taxon>
        <taxon>Actinomycetes</taxon>
        <taxon>Kitasatosporales</taxon>
        <taxon>Streptomycetaceae</taxon>
        <taxon>Streptomyces</taxon>
    </lineage>
</organism>
<evidence type="ECO:0000256" key="1">
    <source>
        <dbReference type="SAM" id="Phobius"/>
    </source>
</evidence>
<protein>
    <submittedName>
        <fullName evidence="2">Uncharacterized protein</fullName>
    </submittedName>
</protein>
<keyword evidence="3" id="KW-1185">Reference proteome</keyword>
<gene>
    <name evidence="2" type="ORF">GCM10012285_04530</name>
</gene>
<evidence type="ECO:0000313" key="3">
    <source>
        <dbReference type="Proteomes" id="UP000600080"/>
    </source>
</evidence>
<keyword evidence="1" id="KW-0812">Transmembrane</keyword>
<comment type="caution">
    <text evidence="2">The sequence shown here is derived from an EMBL/GenBank/DDBJ whole genome shotgun (WGS) entry which is preliminary data.</text>
</comment>
<sequence length="113" mass="12149">MAYSPNPYLNSPITPARPRMFSSTLAQVVWTLVPLVSFSLLAAVPFVVAAVKGVIKPWLAGVYVVVEVGIFVFSTAVSGNDPKNWTGLLLILLMLVATTHTALLDSEKIHIGK</sequence>
<keyword evidence="1" id="KW-0472">Membrane</keyword>
<dbReference type="GeneID" id="301546348"/>
<proteinExistence type="predicted"/>
<evidence type="ECO:0000313" key="2">
    <source>
        <dbReference type="EMBL" id="GGN33450.1"/>
    </source>
</evidence>
<feature type="transmembrane region" description="Helical" evidence="1">
    <location>
        <begin position="28"/>
        <end position="51"/>
    </location>
</feature>
<dbReference type="EMBL" id="BMND01000002">
    <property type="protein sequence ID" value="GGN33450.1"/>
    <property type="molecule type" value="Genomic_DNA"/>
</dbReference>
<reference evidence="3" key="1">
    <citation type="journal article" date="2019" name="Int. J. Syst. Evol. Microbiol.">
        <title>The Global Catalogue of Microorganisms (GCM) 10K type strain sequencing project: providing services to taxonomists for standard genome sequencing and annotation.</title>
        <authorList>
            <consortium name="The Broad Institute Genomics Platform"/>
            <consortium name="The Broad Institute Genome Sequencing Center for Infectious Disease"/>
            <person name="Wu L."/>
            <person name="Ma J."/>
        </authorList>
    </citation>
    <scope>NUCLEOTIDE SEQUENCE [LARGE SCALE GENOMIC DNA]</scope>
    <source>
        <strain evidence="3">CGMCC 4.7323</strain>
    </source>
</reference>
<name>A0ABQ2J0M6_9ACTN</name>
<feature type="transmembrane region" description="Helical" evidence="1">
    <location>
        <begin position="85"/>
        <end position="104"/>
    </location>
</feature>
<keyword evidence="1" id="KW-1133">Transmembrane helix</keyword>
<dbReference type="Proteomes" id="UP000600080">
    <property type="component" value="Unassembled WGS sequence"/>
</dbReference>
<accession>A0ABQ2J0M6</accession>